<evidence type="ECO:0000313" key="1">
    <source>
        <dbReference type="EMBL" id="TCD69000.1"/>
    </source>
</evidence>
<evidence type="ECO:0000313" key="2">
    <source>
        <dbReference type="Proteomes" id="UP000292702"/>
    </source>
</evidence>
<protein>
    <recommendedName>
        <fullName evidence="3">F-box domain-containing protein</fullName>
    </recommendedName>
</protein>
<evidence type="ECO:0008006" key="3">
    <source>
        <dbReference type="Google" id="ProtNLM"/>
    </source>
</evidence>
<organism evidence="1 2">
    <name type="scientific">Steccherinum ochraceum</name>
    <dbReference type="NCBI Taxonomy" id="92696"/>
    <lineage>
        <taxon>Eukaryota</taxon>
        <taxon>Fungi</taxon>
        <taxon>Dikarya</taxon>
        <taxon>Basidiomycota</taxon>
        <taxon>Agaricomycotina</taxon>
        <taxon>Agaricomycetes</taxon>
        <taxon>Polyporales</taxon>
        <taxon>Steccherinaceae</taxon>
        <taxon>Steccherinum</taxon>
    </lineage>
</organism>
<reference evidence="1 2" key="1">
    <citation type="submission" date="2018-11" db="EMBL/GenBank/DDBJ databases">
        <title>Genome assembly of Steccherinum ochraceum LE-BIN_3174, the white-rot fungus of the Steccherinaceae family (The Residual Polyporoid clade, Polyporales, Basidiomycota).</title>
        <authorList>
            <person name="Fedorova T.V."/>
            <person name="Glazunova O.A."/>
            <person name="Landesman E.O."/>
            <person name="Moiseenko K.V."/>
            <person name="Psurtseva N.V."/>
            <person name="Savinova O.S."/>
            <person name="Shakhova N.V."/>
            <person name="Tyazhelova T.V."/>
            <person name="Vasina D.V."/>
        </authorList>
    </citation>
    <scope>NUCLEOTIDE SEQUENCE [LARGE SCALE GENOMIC DNA]</scope>
    <source>
        <strain evidence="1 2">LE-BIN_3174</strain>
    </source>
</reference>
<dbReference type="Proteomes" id="UP000292702">
    <property type="component" value="Unassembled WGS sequence"/>
</dbReference>
<keyword evidence="2" id="KW-1185">Reference proteome</keyword>
<sequence>MATTRLYATQGMVFNWDILVCLLPYLTIEPRQLLPFMKTCRTLYEAGIPFLYGDHTSIDYRWKPVRSLHDTLVSNPRYANYIRKLSISGVPEDYEKGAEEFVPKILALCHALEDLAIADAEAYMEYPGFTEAMLSLKHVTKLTLQLVGPVTVKALEETGWSVIRAHIGPSDNYLEDERVEELAPLNPLEILSPFAESLTHLYVYYPDDMKAPEGVCYPRMTSVVIAGHVDPCYLISAFPNLTEFDWVEGSDIEKVEHADHYRRDRVEYEGSGNAPQARGRPSWASLDFLASSISRVYSMALTCPVRVWDSRVRAQVLHVPHFHTALQDIRPTHVLLNVWVFRCTLAKIADLFPPANITHLFVKLDLLNCPDPLTAVLDTVFSTLHRLPLTFLYVVFDYQGMFAGNKAPDTLTKEIKAMDIEAFATSLLTKVPSLEHIMFDFQRKEHPNTAWRVVPSSEGATLRKMNDLERNEAWAEEWKLAGSSERLQIRDSRF</sequence>
<accession>A0A4R0RK06</accession>
<name>A0A4R0RK06_9APHY</name>
<comment type="caution">
    <text evidence="1">The sequence shown here is derived from an EMBL/GenBank/DDBJ whole genome shotgun (WGS) entry which is preliminary data.</text>
</comment>
<dbReference type="OrthoDB" id="2750083at2759"/>
<dbReference type="AlphaFoldDB" id="A0A4R0RK06"/>
<proteinExistence type="predicted"/>
<gene>
    <name evidence="1" type="ORF">EIP91_009222</name>
</gene>
<dbReference type="EMBL" id="RWJN01000052">
    <property type="protein sequence ID" value="TCD69000.1"/>
    <property type="molecule type" value="Genomic_DNA"/>
</dbReference>